<evidence type="ECO:0000313" key="9">
    <source>
        <dbReference type="EMBL" id="KAG0567019.1"/>
    </source>
</evidence>
<feature type="compositionally biased region" description="Polar residues" evidence="5">
    <location>
        <begin position="10"/>
        <end position="25"/>
    </location>
</feature>
<accession>A0A8T0HA17</accession>
<evidence type="ECO:0000256" key="6">
    <source>
        <dbReference type="SAM" id="Phobius"/>
    </source>
</evidence>
<dbReference type="InterPro" id="IPR013189">
    <property type="entry name" value="Glyco_hydro_32_C"/>
</dbReference>
<feature type="transmembrane region" description="Helical" evidence="6">
    <location>
        <begin position="47"/>
        <end position="69"/>
    </location>
</feature>
<sequence length="626" mass="70802">MSPNPLFESLFSNSSSTDSQRNAESPASPGSLVSGAADKRWPRFTSVFWRACCVGCFVALLLYPTVMFLSEVNSNSDIGFRGEFGNETSIIDAASWSLRTSYHFRPEKNWMNDPNGPVFYKGFYHFFYQYNPYGAAWGDIVWGHAVSRDMIQWVHLDIALVPDKWYDVQGVWSGSITVGDDGIPIILYTGSSYSAEQTQNIAYPEDPSDPLLRKWVKDHENPVLRHPRGIDFKDFRDPTTAWKDADGYWLMTVGAKMEKTGLALLYKSVDLKHWELQNNVLHAVLGTGMWECVDFYPVPVQGHHGLDTYIAAPTMKYVLKASLDDDKHDYYALGSYDTVKKTFHPDDTARDTGIGLRYDYGKFYASKSFFDPEKQRRILWGWVNESDSLVADIAKGWASVQAIPRSVWFDSKTMSNLIQEPIEEVKTLRGTRVTQRDVKLAPGDVVEVTGAVGGQLDIELVFDYPYMTNPAQYAQNRDHYDCNQGGAAYRGVFGPFGLLVLADEYLQEQTAVFFYVSYSRYHNKWTTKFCSDQTRSSLWPDVDTTVYGSFVEVLPSEDFLSLRVLVDGSIVESFAQGGRVVITSRVYPTIAADQNARLYLFNNATTAINVRNIDAWQMSSVPLRTI</sequence>
<evidence type="ECO:0000313" key="10">
    <source>
        <dbReference type="Proteomes" id="UP000822688"/>
    </source>
</evidence>
<dbReference type="SUPFAM" id="SSF49899">
    <property type="entry name" value="Concanavalin A-like lectins/glucanases"/>
    <property type="match status" value="1"/>
</dbReference>
<dbReference type="Proteomes" id="UP000822688">
    <property type="component" value="Chromosome 7"/>
</dbReference>
<comment type="similarity">
    <text evidence="1 4">Belongs to the glycosyl hydrolase 32 family.</text>
</comment>
<reference evidence="9" key="1">
    <citation type="submission" date="2020-06" db="EMBL/GenBank/DDBJ databases">
        <title>WGS assembly of Ceratodon purpureus strain R40.</title>
        <authorList>
            <person name="Carey S.B."/>
            <person name="Jenkins J."/>
            <person name="Shu S."/>
            <person name="Lovell J.T."/>
            <person name="Sreedasyam A."/>
            <person name="Maumus F."/>
            <person name="Tiley G.P."/>
            <person name="Fernandez-Pozo N."/>
            <person name="Barry K."/>
            <person name="Chen C."/>
            <person name="Wang M."/>
            <person name="Lipzen A."/>
            <person name="Daum C."/>
            <person name="Saski C.A."/>
            <person name="Payton A.C."/>
            <person name="Mcbreen J.C."/>
            <person name="Conrad R.E."/>
            <person name="Kollar L.M."/>
            <person name="Olsson S."/>
            <person name="Huttunen S."/>
            <person name="Landis J.B."/>
            <person name="Wickett N.J."/>
            <person name="Johnson M.G."/>
            <person name="Rensing S.A."/>
            <person name="Grimwood J."/>
            <person name="Schmutz J."/>
            <person name="Mcdaniel S.F."/>
        </authorList>
    </citation>
    <scope>NUCLEOTIDE SEQUENCE</scope>
    <source>
        <strain evidence="9">R40</strain>
    </source>
</reference>
<keyword evidence="6" id="KW-1133">Transmembrane helix</keyword>
<feature type="region of interest" description="Disordered" evidence="5">
    <location>
        <begin position="1"/>
        <end position="34"/>
    </location>
</feature>
<dbReference type="GO" id="GO:0005975">
    <property type="term" value="P:carbohydrate metabolic process"/>
    <property type="evidence" value="ECO:0007669"/>
    <property type="project" value="InterPro"/>
</dbReference>
<name>A0A8T0HA17_CERPU</name>
<comment type="caution">
    <text evidence="9">The sequence shown here is derived from an EMBL/GenBank/DDBJ whole genome shotgun (WGS) entry which is preliminary data.</text>
</comment>
<keyword evidence="2 4" id="KW-0378">Hydrolase</keyword>
<evidence type="ECO:0000256" key="3">
    <source>
        <dbReference type="ARBA" id="ARBA00023295"/>
    </source>
</evidence>
<dbReference type="InterPro" id="IPR013148">
    <property type="entry name" value="Glyco_hydro_32_N"/>
</dbReference>
<evidence type="ECO:0008006" key="11">
    <source>
        <dbReference type="Google" id="ProtNLM"/>
    </source>
</evidence>
<dbReference type="Pfam" id="PF00251">
    <property type="entry name" value="Glyco_hydro_32N"/>
    <property type="match status" value="1"/>
</dbReference>
<evidence type="ECO:0000256" key="2">
    <source>
        <dbReference type="ARBA" id="ARBA00022801"/>
    </source>
</evidence>
<evidence type="ECO:0000259" key="8">
    <source>
        <dbReference type="Pfam" id="PF08244"/>
    </source>
</evidence>
<feature type="domain" description="Glycosyl hydrolase family 32 C-terminal" evidence="8">
    <location>
        <begin position="424"/>
        <end position="617"/>
    </location>
</feature>
<keyword evidence="6" id="KW-0812">Transmembrane</keyword>
<dbReference type="InterPro" id="IPR013320">
    <property type="entry name" value="ConA-like_dom_sf"/>
</dbReference>
<dbReference type="PROSITE" id="PS00609">
    <property type="entry name" value="GLYCOSYL_HYDROL_F32"/>
    <property type="match status" value="1"/>
</dbReference>
<dbReference type="InterPro" id="IPR050551">
    <property type="entry name" value="Fructan_Metab_Enzymes"/>
</dbReference>
<evidence type="ECO:0000259" key="7">
    <source>
        <dbReference type="Pfam" id="PF00251"/>
    </source>
</evidence>
<dbReference type="CDD" id="cd18624">
    <property type="entry name" value="GH32_Fruct1-like"/>
    <property type="match status" value="1"/>
</dbReference>
<dbReference type="Pfam" id="PF08244">
    <property type="entry name" value="Glyco_hydro_32C"/>
    <property type="match status" value="1"/>
</dbReference>
<evidence type="ECO:0000256" key="5">
    <source>
        <dbReference type="SAM" id="MobiDB-lite"/>
    </source>
</evidence>
<protein>
    <recommendedName>
        <fullName evidence="11">Beta-fructofuranosidase</fullName>
    </recommendedName>
</protein>
<dbReference type="Gene3D" id="2.115.10.20">
    <property type="entry name" value="Glycosyl hydrolase domain, family 43"/>
    <property type="match status" value="1"/>
</dbReference>
<keyword evidence="3 4" id="KW-0326">Glycosidase</keyword>
<dbReference type="InterPro" id="IPR023296">
    <property type="entry name" value="Glyco_hydro_beta-prop_sf"/>
</dbReference>
<dbReference type="InterPro" id="IPR018053">
    <property type="entry name" value="Glyco_hydro_32_AS"/>
</dbReference>
<dbReference type="InterPro" id="IPR001362">
    <property type="entry name" value="Glyco_hydro_32"/>
</dbReference>
<dbReference type="PANTHER" id="PTHR31953">
    <property type="entry name" value="BETA-FRUCTOFURANOSIDASE, INSOLUBLE ISOENZYME CWINV1-RELATED"/>
    <property type="match status" value="1"/>
</dbReference>
<dbReference type="GO" id="GO:0004553">
    <property type="term" value="F:hydrolase activity, hydrolyzing O-glycosyl compounds"/>
    <property type="evidence" value="ECO:0007669"/>
    <property type="project" value="InterPro"/>
</dbReference>
<evidence type="ECO:0000256" key="1">
    <source>
        <dbReference type="ARBA" id="ARBA00009902"/>
    </source>
</evidence>
<evidence type="ECO:0000256" key="4">
    <source>
        <dbReference type="RuleBase" id="RU362110"/>
    </source>
</evidence>
<dbReference type="EMBL" id="CM026428">
    <property type="protein sequence ID" value="KAG0567019.1"/>
    <property type="molecule type" value="Genomic_DNA"/>
</dbReference>
<dbReference type="FunFam" id="2.115.10.20:FF:000001">
    <property type="entry name" value="Beta-fructofuranosidase, insoluble isoenzyme CWINV1"/>
    <property type="match status" value="1"/>
</dbReference>
<feature type="domain" description="Glycosyl hydrolase family 32 N-terminal" evidence="7">
    <location>
        <begin position="103"/>
        <end position="421"/>
    </location>
</feature>
<dbReference type="Gene3D" id="2.60.120.560">
    <property type="entry name" value="Exo-inulinase, domain 1"/>
    <property type="match status" value="1"/>
</dbReference>
<gene>
    <name evidence="9" type="ORF">KC19_7G104400</name>
</gene>
<keyword evidence="10" id="KW-1185">Reference proteome</keyword>
<keyword evidence="6" id="KW-0472">Membrane</keyword>
<dbReference type="AlphaFoldDB" id="A0A8T0HA17"/>
<dbReference type="SMART" id="SM00640">
    <property type="entry name" value="Glyco_32"/>
    <property type="match status" value="1"/>
</dbReference>
<organism evidence="9 10">
    <name type="scientific">Ceratodon purpureus</name>
    <name type="common">Fire moss</name>
    <name type="synonym">Dicranum purpureum</name>
    <dbReference type="NCBI Taxonomy" id="3225"/>
    <lineage>
        <taxon>Eukaryota</taxon>
        <taxon>Viridiplantae</taxon>
        <taxon>Streptophyta</taxon>
        <taxon>Embryophyta</taxon>
        <taxon>Bryophyta</taxon>
        <taxon>Bryophytina</taxon>
        <taxon>Bryopsida</taxon>
        <taxon>Dicranidae</taxon>
        <taxon>Pseudoditrichales</taxon>
        <taxon>Ditrichaceae</taxon>
        <taxon>Ceratodon</taxon>
    </lineage>
</organism>
<dbReference type="SUPFAM" id="SSF75005">
    <property type="entry name" value="Arabinanase/levansucrase/invertase"/>
    <property type="match status" value="1"/>
</dbReference>
<proteinExistence type="inferred from homology"/>